<dbReference type="PROSITE" id="PS50994">
    <property type="entry name" value="INTEGRASE"/>
    <property type="match status" value="1"/>
</dbReference>
<evidence type="ECO:0000256" key="1">
    <source>
        <dbReference type="ARBA" id="ARBA00009277"/>
    </source>
</evidence>
<evidence type="ECO:0000313" key="3">
    <source>
        <dbReference type="EMBL" id="GGI09865.1"/>
    </source>
</evidence>
<reference evidence="3" key="2">
    <citation type="submission" date="2020-09" db="EMBL/GenBank/DDBJ databases">
        <authorList>
            <person name="Sun Q."/>
            <person name="Zhou Y."/>
        </authorList>
    </citation>
    <scope>NUCLEOTIDE SEQUENCE</scope>
    <source>
        <strain evidence="3">CGMCC 1.14988</strain>
    </source>
</reference>
<gene>
    <name evidence="3" type="ORF">GCM10011354_36190</name>
</gene>
<dbReference type="Gene3D" id="3.30.420.10">
    <property type="entry name" value="Ribonuclease H-like superfamily/Ribonuclease H"/>
    <property type="match status" value="1"/>
</dbReference>
<dbReference type="InterPro" id="IPR054353">
    <property type="entry name" value="IstA-like_C"/>
</dbReference>
<accession>A0A8J3ADG6</accession>
<evidence type="ECO:0000313" key="4">
    <source>
        <dbReference type="Proteomes" id="UP000650511"/>
    </source>
</evidence>
<dbReference type="NCBIfam" id="NF033546">
    <property type="entry name" value="transpos_IS21"/>
    <property type="match status" value="1"/>
</dbReference>
<dbReference type="InterPro" id="IPR001584">
    <property type="entry name" value="Integrase_cat-core"/>
</dbReference>
<dbReference type="InterPro" id="IPR012337">
    <property type="entry name" value="RNaseH-like_sf"/>
</dbReference>
<dbReference type="Pfam" id="PF22483">
    <property type="entry name" value="Mu-transpos_C_2"/>
    <property type="match status" value="1"/>
</dbReference>
<dbReference type="SUPFAM" id="SSF53098">
    <property type="entry name" value="Ribonuclease H-like"/>
    <property type="match status" value="1"/>
</dbReference>
<reference evidence="3" key="1">
    <citation type="journal article" date="2014" name="Int. J. Syst. Evol. Microbiol.">
        <title>Complete genome sequence of Corynebacterium casei LMG S-19264T (=DSM 44701T), isolated from a smear-ripened cheese.</title>
        <authorList>
            <consortium name="US DOE Joint Genome Institute (JGI-PGF)"/>
            <person name="Walter F."/>
            <person name="Albersmeier A."/>
            <person name="Kalinowski J."/>
            <person name="Ruckert C."/>
        </authorList>
    </citation>
    <scope>NUCLEOTIDE SEQUENCE</scope>
    <source>
        <strain evidence="3">CGMCC 1.14988</strain>
    </source>
</reference>
<evidence type="ECO:0000259" key="2">
    <source>
        <dbReference type="PROSITE" id="PS50994"/>
    </source>
</evidence>
<sequence length="489" mass="53449">MEILEAYDLVGTYRGASRLAGCDHHTVKHYVERRAAAADPSASVPRPSMIDGYRAKIEELVERSEGDIRADVVHERLTAMGFDGTDRTTRRAVAEAKYHYAAGRRRVYRPWITEPGGWLQFDWGTGPRIAGRATLLFCAWLAWSRFRVVIPVWDRTLPTVLSCLDETFRRVEGIATYTLTDNEKTVTAEHVAGIPVRHPDMAAAGRHYGTQITTCVPADPESKGGSEATVRIAKADLVPTTANLRDAYHSFAELRAEAAMWCEHINARPHRETGRPPVDMLAEEQARLHPVPRDPYVAALGETRVVSRSSVISLGGVRYSVPHQLIDQTVFVRVDGDEVVIAHQGRDGVTEVARHLVSTPGTPRLDLSHYPPRSASKILEHRPAPRTPGEAAFLALGPGAAAWLTAAAAAGTARVRMKMNQAVEFAAVYDQAEVDAALAAAAQAGRFAEGDLASILRHRRRSNGDGVVVPLVEGHSLQTGTSRWAEVGR</sequence>
<name>A0A8J3ADG6_9ACTN</name>
<dbReference type="InterPro" id="IPR036397">
    <property type="entry name" value="RNaseH_sf"/>
</dbReference>
<organism evidence="3 4">
    <name type="scientific">Egicoccus halophilus</name>
    <dbReference type="NCBI Taxonomy" id="1670830"/>
    <lineage>
        <taxon>Bacteria</taxon>
        <taxon>Bacillati</taxon>
        <taxon>Actinomycetota</taxon>
        <taxon>Nitriliruptoria</taxon>
        <taxon>Egicoccales</taxon>
        <taxon>Egicoccaceae</taxon>
        <taxon>Egicoccus</taxon>
    </lineage>
</organism>
<dbReference type="GO" id="GO:0003676">
    <property type="term" value="F:nucleic acid binding"/>
    <property type="evidence" value="ECO:0007669"/>
    <property type="project" value="InterPro"/>
</dbReference>
<dbReference type="GO" id="GO:0015074">
    <property type="term" value="P:DNA integration"/>
    <property type="evidence" value="ECO:0007669"/>
    <property type="project" value="InterPro"/>
</dbReference>
<dbReference type="AlphaFoldDB" id="A0A8J3ADG6"/>
<keyword evidence="4" id="KW-1185">Reference proteome</keyword>
<feature type="domain" description="Integrase catalytic" evidence="2">
    <location>
        <begin position="106"/>
        <end position="285"/>
    </location>
</feature>
<comment type="caution">
    <text evidence="3">The sequence shown here is derived from an EMBL/GenBank/DDBJ whole genome shotgun (WGS) entry which is preliminary data.</text>
</comment>
<protein>
    <recommendedName>
        <fullName evidence="2">Integrase catalytic domain-containing protein</fullName>
    </recommendedName>
</protein>
<dbReference type="Proteomes" id="UP000650511">
    <property type="component" value="Unassembled WGS sequence"/>
</dbReference>
<dbReference type="PANTHER" id="PTHR35004:SF8">
    <property type="entry name" value="TRANSPOSASE RV3428C-RELATED"/>
    <property type="match status" value="1"/>
</dbReference>
<dbReference type="EMBL" id="BMHA01000023">
    <property type="protein sequence ID" value="GGI09865.1"/>
    <property type="molecule type" value="Genomic_DNA"/>
</dbReference>
<dbReference type="PANTHER" id="PTHR35004">
    <property type="entry name" value="TRANSPOSASE RV3428C-RELATED"/>
    <property type="match status" value="1"/>
</dbReference>
<comment type="similarity">
    <text evidence="1">Belongs to the transposase IS21/IS408/IS1162 family.</text>
</comment>
<proteinExistence type="inferred from homology"/>